<dbReference type="RefSeq" id="WP_096487103.1">
    <property type="nucleotide sequence ID" value="NZ_AP014809.1"/>
</dbReference>
<name>A0A160PK37_9HYPH</name>
<reference evidence="2 3" key="1">
    <citation type="journal article" date="2016" name="Genome Announc.">
        <title>Complete Genome Sequence of Methylobacterium populi P-1M, Isolated from Pink-Pigmented Household Biofilm.</title>
        <authorList>
            <person name="Morohoshi T."/>
            <person name="Ikeda T."/>
        </authorList>
    </citation>
    <scope>NUCLEOTIDE SEQUENCE [LARGE SCALE GENOMIC DNA]</scope>
    <source>
        <strain evidence="2 3">P-1M</strain>
    </source>
</reference>
<dbReference type="AlphaFoldDB" id="A0A160PK37"/>
<sequence length="250" mass="25963">MIVVQYLADRNVLCITGVATPFPAGSLEARRQGDTAGTGTWDDISPINRDSVQATAGSRPTANTTDGGITTTSTQKIPSTLPADPEIEYGWAVITIPVLTGSNKSIIGSTDGSGNSGRQIAVNTSGGIVMNRQGQSQQIGTASGRIVAGQKQLVEWIRQRSTTLPTQIWVDAVQSASGTVNDAYAAGVTSFIGGRQSGENFVGSIHEIGVVQGNIPDAATRAKVQGRVAWEHGIQGRLPAAHPYKATAPA</sequence>
<dbReference type="OrthoDB" id="7865482at2"/>
<dbReference type="SUPFAM" id="SSF49899">
    <property type="entry name" value="Concanavalin A-like lectins/glucanases"/>
    <property type="match status" value="1"/>
</dbReference>
<organism evidence="2 3">
    <name type="scientific">Methylorubrum populi</name>
    <dbReference type="NCBI Taxonomy" id="223967"/>
    <lineage>
        <taxon>Bacteria</taxon>
        <taxon>Pseudomonadati</taxon>
        <taxon>Pseudomonadota</taxon>
        <taxon>Alphaproteobacteria</taxon>
        <taxon>Hyphomicrobiales</taxon>
        <taxon>Methylobacteriaceae</taxon>
        <taxon>Methylorubrum</taxon>
    </lineage>
</organism>
<proteinExistence type="predicted"/>
<gene>
    <name evidence="2" type="ORF">MPPM_4750</name>
</gene>
<accession>A0A160PK37</accession>
<feature type="region of interest" description="Disordered" evidence="1">
    <location>
        <begin position="28"/>
        <end position="47"/>
    </location>
</feature>
<evidence type="ECO:0000313" key="3">
    <source>
        <dbReference type="Proteomes" id="UP000218288"/>
    </source>
</evidence>
<evidence type="ECO:0000313" key="2">
    <source>
        <dbReference type="EMBL" id="BAU93355.1"/>
    </source>
</evidence>
<feature type="compositionally biased region" description="Low complexity" evidence="1">
    <location>
        <begin position="61"/>
        <end position="74"/>
    </location>
</feature>
<dbReference type="Proteomes" id="UP000218288">
    <property type="component" value="Chromosome"/>
</dbReference>
<dbReference type="InterPro" id="IPR013320">
    <property type="entry name" value="ConA-like_dom_sf"/>
</dbReference>
<protein>
    <submittedName>
        <fullName evidence="2">Uncharacterized protein</fullName>
    </submittedName>
</protein>
<feature type="region of interest" description="Disordered" evidence="1">
    <location>
        <begin position="52"/>
        <end position="81"/>
    </location>
</feature>
<evidence type="ECO:0000256" key="1">
    <source>
        <dbReference type="SAM" id="MobiDB-lite"/>
    </source>
</evidence>
<dbReference type="EMBL" id="AP014809">
    <property type="protein sequence ID" value="BAU93355.1"/>
    <property type="molecule type" value="Genomic_DNA"/>
</dbReference>